<comment type="caution">
    <text evidence="2">The sequence shown here is derived from an EMBL/GenBank/DDBJ whole genome shotgun (WGS) entry which is preliminary data.</text>
</comment>
<gene>
    <name evidence="2" type="ORF">NP233_g69</name>
</gene>
<feature type="compositionally biased region" description="Acidic residues" evidence="1">
    <location>
        <begin position="72"/>
        <end position="89"/>
    </location>
</feature>
<evidence type="ECO:0000313" key="3">
    <source>
        <dbReference type="Proteomes" id="UP001213000"/>
    </source>
</evidence>
<accession>A0AAD5YW47</accession>
<evidence type="ECO:0000313" key="2">
    <source>
        <dbReference type="EMBL" id="KAJ3576954.1"/>
    </source>
</evidence>
<proteinExistence type="predicted"/>
<protein>
    <submittedName>
        <fullName evidence="2">Uncharacterized protein</fullName>
    </submittedName>
</protein>
<name>A0AAD5YW47_9AGAR</name>
<evidence type="ECO:0000256" key="1">
    <source>
        <dbReference type="SAM" id="MobiDB-lite"/>
    </source>
</evidence>
<keyword evidence="3" id="KW-1185">Reference proteome</keyword>
<organism evidence="2 3">
    <name type="scientific">Leucocoprinus birnbaumii</name>
    <dbReference type="NCBI Taxonomy" id="56174"/>
    <lineage>
        <taxon>Eukaryota</taxon>
        <taxon>Fungi</taxon>
        <taxon>Dikarya</taxon>
        <taxon>Basidiomycota</taxon>
        <taxon>Agaricomycotina</taxon>
        <taxon>Agaricomycetes</taxon>
        <taxon>Agaricomycetidae</taxon>
        <taxon>Agaricales</taxon>
        <taxon>Agaricineae</taxon>
        <taxon>Agaricaceae</taxon>
        <taxon>Leucocoprinus</taxon>
    </lineage>
</organism>
<dbReference type="AlphaFoldDB" id="A0AAD5YW47"/>
<reference evidence="2" key="1">
    <citation type="submission" date="2022-07" db="EMBL/GenBank/DDBJ databases">
        <title>Genome Sequence of Leucocoprinus birnbaumii.</title>
        <authorList>
            <person name="Buettner E."/>
        </authorList>
    </citation>
    <scope>NUCLEOTIDE SEQUENCE</scope>
    <source>
        <strain evidence="2">VT141</strain>
    </source>
</reference>
<dbReference type="EMBL" id="JANIEX010000002">
    <property type="protein sequence ID" value="KAJ3576954.1"/>
    <property type="molecule type" value="Genomic_DNA"/>
</dbReference>
<sequence>MRQKRDDDLAKIHDRVLAARYASTRDFEKRNANRIRDYDFGAAFRLIPYHPRSRKRLEVTEFADPKDLGGVENEDLAEESGDREVDEGN</sequence>
<dbReference type="Proteomes" id="UP001213000">
    <property type="component" value="Unassembled WGS sequence"/>
</dbReference>
<feature type="region of interest" description="Disordered" evidence="1">
    <location>
        <begin position="66"/>
        <end position="89"/>
    </location>
</feature>